<dbReference type="AlphaFoldDB" id="A0A232FG45"/>
<evidence type="ECO:0000313" key="2">
    <source>
        <dbReference type="Proteomes" id="UP000215335"/>
    </source>
</evidence>
<organism evidence="1 2">
    <name type="scientific">Trichomalopsis sarcophagae</name>
    <dbReference type="NCBI Taxonomy" id="543379"/>
    <lineage>
        <taxon>Eukaryota</taxon>
        <taxon>Metazoa</taxon>
        <taxon>Ecdysozoa</taxon>
        <taxon>Arthropoda</taxon>
        <taxon>Hexapoda</taxon>
        <taxon>Insecta</taxon>
        <taxon>Pterygota</taxon>
        <taxon>Neoptera</taxon>
        <taxon>Endopterygota</taxon>
        <taxon>Hymenoptera</taxon>
        <taxon>Apocrita</taxon>
        <taxon>Proctotrupomorpha</taxon>
        <taxon>Chalcidoidea</taxon>
        <taxon>Pteromalidae</taxon>
        <taxon>Pteromalinae</taxon>
        <taxon>Trichomalopsis</taxon>
    </lineage>
</organism>
<comment type="caution">
    <text evidence="1">The sequence shown here is derived from an EMBL/GenBank/DDBJ whole genome shotgun (WGS) entry which is preliminary data.</text>
</comment>
<accession>A0A232FG45</accession>
<protein>
    <submittedName>
        <fullName evidence="1">Uncharacterized protein</fullName>
    </submittedName>
</protein>
<dbReference type="EMBL" id="NNAY01000248">
    <property type="protein sequence ID" value="OXU29724.1"/>
    <property type="molecule type" value="Genomic_DNA"/>
</dbReference>
<keyword evidence="2" id="KW-1185">Reference proteome</keyword>
<evidence type="ECO:0000313" key="1">
    <source>
        <dbReference type="EMBL" id="OXU29724.1"/>
    </source>
</evidence>
<name>A0A232FG45_9HYME</name>
<sequence length="105" mass="12433">MARSNLNLPYFLMQIVRESKEYHENFEENQTSSRFLVENVKKRHPYTRQKFAMYEIKAILANILYNFYVDLTANIKLQSDIVLSHYSSDSHKIHQKSCSIGRCAK</sequence>
<proteinExistence type="predicted"/>
<reference evidence="1 2" key="1">
    <citation type="journal article" date="2017" name="Curr. Biol.">
        <title>The Evolution of Venom by Co-option of Single-Copy Genes.</title>
        <authorList>
            <person name="Martinson E.O."/>
            <person name="Mrinalini"/>
            <person name="Kelkar Y.D."/>
            <person name="Chang C.H."/>
            <person name="Werren J.H."/>
        </authorList>
    </citation>
    <scope>NUCLEOTIDE SEQUENCE [LARGE SCALE GENOMIC DNA]</scope>
    <source>
        <strain evidence="1 2">Alberta</strain>
        <tissue evidence="1">Whole body</tissue>
    </source>
</reference>
<gene>
    <name evidence="1" type="ORF">TSAR_011131</name>
</gene>
<dbReference type="Proteomes" id="UP000215335">
    <property type="component" value="Unassembled WGS sequence"/>
</dbReference>